<dbReference type="Pfam" id="PF23749">
    <property type="entry name" value="DUF7165"/>
    <property type="match status" value="1"/>
</dbReference>
<feature type="region of interest" description="Disordered" evidence="1">
    <location>
        <begin position="846"/>
        <end position="931"/>
    </location>
</feature>
<dbReference type="VEuPathDB" id="FungiDB:PV09_07701"/>
<sequence>MGENDSKSEHGIAIDAFISAQHDSYKSTIMSAPEMTETSIRVHTAPGPTPGNATGDGDGTSKTARRHKPYSKTTVVRLVSTNATSSAFPESLGLALSVNGRWLAAFSSSALYVISTEHLPAYKNTCRAFHVRRKPLAVSISDSGRFAVLTTSHKIDVYYCEHGDLLKGACKKLETIHLDNEAKTLAFSWCGEIVAAGSDVGLEIKNLSPGSMETDKRYITCSALDRLMFSKDSRALLATSVFKKSRYSTFISLNDSFEDAFVEEVIEQQPLGKLWITQLLFPERVKARQAALLPTSNSDLVNSEILAFDSHLDQFKVYDVTMKRFTSRELGTPEEVVWTRHHKPEESVPAISEDASTIAVAVRSKVEKEIWVYHVPPSWWEPAHTGSPESESSDGSNNALDAAEKIKLFSISEGAPPETITNLQWVQTMEAEIDRLVALVSTSNIVMPEEVVPIEAPAASGKLFLIDFLDNTTDESAEQPPEVLVDLGELTVSEDLTDEVLELDREVDLVRRRTQIQRSRPPNRPPANPIPSPRGSLRRSLSSGGSGGVPTLRGLEHSNSGRSTRRRRSFSSLSTNEEREEAVVMPVDEPYSQSQPRSYFTLHRAATIAANAPATRQHLRALPDRPLEYRRADGLREIPHESDADNWVPPPPVYSEEPDNVVSHPVSANPQAVAAYVPQAPKPPSLMQNRLSRPLSGVPPVSAIPLNPSSTYATQSQAYSQGSAVLAQHPGSSSNASTMQQLLHPRSRTTRPGSSHMSASASSLQASSQMALDSLQTSSSRIPNHRNADSASSTSSRTSHNTAIFQPGQQSTLNANIATSAPVIPLVTQGLPPNMTAPSPIAEFVRPPATRRDTPSPASPIVDQVAPPHRRSGSGSSPTTGALLGACTDATPHAVSSDLTRSLPSVPTVMQESSRRSLENNSPSSRRTQRPVLNRLATIASVSEQRQQNNFIPEPIIHSASTPTTTDTFGRRQWWRIGAARTPRAEGASTPMQREANGLRPGSRIMQYAPIDQPRHAATAPATAPTTGSKTKEKDGGSRCAIM</sequence>
<dbReference type="InterPro" id="IPR015943">
    <property type="entry name" value="WD40/YVTN_repeat-like_dom_sf"/>
</dbReference>
<evidence type="ECO:0000313" key="4">
    <source>
        <dbReference type="Proteomes" id="UP000053259"/>
    </source>
</evidence>
<feature type="region of interest" description="Disordered" evidence="1">
    <location>
        <begin position="1015"/>
        <end position="1043"/>
    </location>
</feature>
<gene>
    <name evidence="3" type="ORF">PV09_07701</name>
</gene>
<feature type="domain" description="DUF7165" evidence="2">
    <location>
        <begin position="72"/>
        <end position="394"/>
    </location>
</feature>
<evidence type="ECO:0000256" key="1">
    <source>
        <dbReference type="SAM" id="MobiDB-lite"/>
    </source>
</evidence>
<feature type="compositionally biased region" description="Polar residues" evidence="1">
    <location>
        <begin position="897"/>
        <end position="912"/>
    </location>
</feature>
<feature type="compositionally biased region" description="Low complexity" evidence="1">
    <location>
        <begin position="789"/>
        <end position="801"/>
    </location>
</feature>
<dbReference type="HOGENOM" id="CLU_292260_0_0_1"/>
<feature type="compositionally biased region" description="Polar residues" evidence="1">
    <location>
        <begin position="730"/>
        <end position="741"/>
    </location>
</feature>
<dbReference type="Gene3D" id="2.130.10.10">
    <property type="entry name" value="YVTN repeat-like/Quinoprotein amine dehydrogenase"/>
    <property type="match status" value="1"/>
</dbReference>
<name>A0A0D1XET4_9PEZI</name>
<dbReference type="InParanoid" id="A0A0D1XET4"/>
<protein>
    <recommendedName>
        <fullName evidence="2">DUF7165 domain-containing protein</fullName>
    </recommendedName>
</protein>
<dbReference type="SUPFAM" id="SSF82171">
    <property type="entry name" value="DPP6 N-terminal domain-like"/>
    <property type="match status" value="1"/>
</dbReference>
<dbReference type="OrthoDB" id="3925024at2759"/>
<organism evidence="3 4">
    <name type="scientific">Verruconis gallopava</name>
    <dbReference type="NCBI Taxonomy" id="253628"/>
    <lineage>
        <taxon>Eukaryota</taxon>
        <taxon>Fungi</taxon>
        <taxon>Dikarya</taxon>
        <taxon>Ascomycota</taxon>
        <taxon>Pezizomycotina</taxon>
        <taxon>Dothideomycetes</taxon>
        <taxon>Pleosporomycetidae</taxon>
        <taxon>Venturiales</taxon>
        <taxon>Sympoventuriaceae</taxon>
        <taxon>Verruconis</taxon>
    </lineage>
</organism>
<feature type="region of interest" description="Disordered" evidence="1">
    <location>
        <begin position="723"/>
        <end position="801"/>
    </location>
</feature>
<feature type="compositionally biased region" description="Pro residues" evidence="1">
    <location>
        <begin position="522"/>
        <end position="532"/>
    </location>
</feature>
<dbReference type="STRING" id="253628.A0A0D1XET4"/>
<feature type="region of interest" description="Disordered" evidence="1">
    <location>
        <begin position="43"/>
        <end position="69"/>
    </location>
</feature>
<reference evidence="3 4" key="1">
    <citation type="submission" date="2015-01" db="EMBL/GenBank/DDBJ databases">
        <title>The Genome Sequence of Ochroconis gallopava CBS43764.</title>
        <authorList>
            <consortium name="The Broad Institute Genomics Platform"/>
            <person name="Cuomo C."/>
            <person name="de Hoog S."/>
            <person name="Gorbushina A."/>
            <person name="Stielow B."/>
            <person name="Teixiera M."/>
            <person name="Abouelleil A."/>
            <person name="Chapman S.B."/>
            <person name="Priest M."/>
            <person name="Young S.K."/>
            <person name="Wortman J."/>
            <person name="Nusbaum C."/>
            <person name="Birren B."/>
        </authorList>
    </citation>
    <scope>NUCLEOTIDE SEQUENCE [LARGE SCALE GENOMIC DNA]</scope>
    <source>
        <strain evidence="3 4">CBS 43764</strain>
    </source>
</reference>
<dbReference type="AlphaFoldDB" id="A0A0D1XET4"/>
<dbReference type="InterPro" id="IPR055589">
    <property type="entry name" value="DUF7165"/>
</dbReference>
<evidence type="ECO:0000259" key="2">
    <source>
        <dbReference type="Pfam" id="PF23749"/>
    </source>
</evidence>
<feature type="compositionally biased region" description="Low complexity" evidence="1">
    <location>
        <begin position="754"/>
        <end position="776"/>
    </location>
</feature>
<evidence type="ECO:0000313" key="3">
    <source>
        <dbReference type="EMBL" id="KIW00716.1"/>
    </source>
</evidence>
<keyword evidence="4" id="KW-1185">Reference proteome</keyword>
<dbReference type="GeneID" id="27315674"/>
<feature type="compositionally biased region" description="Low complexity" evidence="1">
    <location>
        <begin position="873"/>
        <end position="885"/>
    </location>
</feature>
<feature type="compositionally biased region" description="Low complexity" evidence="1">
    <location>
        <begin position="533"/>
        <end position="543"/>
    </location>
</feature>
<dbReference type="EMBL" id="KN847560">
    <property type="protein sequence ID" value="KIW00716.1"/>
    <property type="molecule type" value="Genomic_DNA"/>
</dbReference>
<dbReference type="RefSeq" id="XP_016210585.1">
    <property type="nucleotide sequence ID" value="XM_016361506.1"/>
</dbReference>
<feature type="compositionally biased region" description="Low complexity" evidence="1">
    <location>
        <begin position="1017"/>
        <end position="1027"/>
    </location>
</feature>
<dbReference type="Proteomes" id="UP000053259">
    <property type="component" value="Unassembled WGS sequence"/>
</dbReference>
<proteinExistence type="predicted"/>
<accession>A0A0D1XET4</accession>
<feature type="region of interest" description="Disordered" evidence="1">
    <location>
        <begin position="512"/>
        <end position="584"/>
    </location>
</feature>